<dbReference type="FunFam" id="3.40.50.1460:FF:000006">
    <property type="entry name" value="Legumain"/>
    <property type="match status" value="1"/>
</dbReference>
<accession>A0A443S487</accession>
<keyword evidence="5 9" id="KW-0732">Signal</keyword>
<comment type="caution">
    <text evidence="10">The sequence shown here is derived from an EMBL/GenBank/DDBJ whole genome shotgun (WGS) entry which is preliminary data.</text>
</comment>
<comment type="similarity">
    <text evidence="2">Belongs to the peptidase C13 family.</text>
</comment>
<evidence type="ECO:0000256" key="2">
    <source>
        <dbReference type="ARBA" id="ARBA00009941"/>
    </source>
</evidence>
<protein>
    <recommendedName>
        <fullName evidence="3">legumain</fullName>
        <ecNumber evidence="3">3.4.22.34</ecNumber>
    </recommendedName>
</protein>
<dbReference type="GO" id="GO:0005773">
    <property type="term" value="C:vacuole"/>
    <property type="evidence" value="ECO:0007669"/>
    <property type="project" value="GOC"/>
</dbReference>
<dbReference type="EC" id="3.4.22.34" evidence="3"/>
<keyword evidence="4" id="KW-0645">Protease</keyword>
<keyword evidence="6" id="KW-0378">Hydrolase</keyword>
<evidence type="ECO:0000256" key="7">
    <source>
        <dbReference type="ARBA" id="ARBA00022807"/>
    </source>
</evidence>
<dbReference type="GO" id="GO:0004197">
    <property type="term" value="F:cysteine-type endopeptidase activity"/>
    <property type="evidence" value="ECO:0007669"/>
    <property type="project" value="UniProtKB-EC"/>
</dbReference>
<feature type="signal peptide" evidence="9">
    <location>
        <begin position="1"/>
        <end position="16"/>
    </location>
</feature>
<dbReference type="VEuPathDB" id="VectorBase:LDEU009749"/>
<dbReference type="GO" id="GO:0006624">
    <property type="term" value="P:vacuolar protein processing"/>
    <property type="evidence" value="ECO:0007669"/>
    <property type="project" value="TreeGrafter"/>
</dbReference>
<keyword evidence="11" id="KW-1185">Reference proteome</keyword>
<feature type="active site" evidence="8">
    <location>
        <position position="152"/>
    </location>
</feature>
<evidence type="ECO:0000256" key="3">
    <source>
        <dbReference type="ARBA" id="ARBA00012628"/>
    </source>
</evidence>
<dbReference type="Gene3D" id="1.10.132.130">
    <property type="match status" value="1"/>
</dbReference>
<dbReference type="EMBL" id="NCKV01009231">
    <property type="protein sequence ID" value="RWS22291.1"/>
    <property type="molecule type" value="Genomic_DNA"/>
</dbReference>
<dbReference type="PANTHER" id="PTHR12000">
    <property type="entry name" value="HEMOGLOBINASE FAMILY MEMBER"/>
    <property type="match status" value="1"/>
</dbReference>
<dbReference type="Pfam" id="PF01650">
    <property type="entry name" value="Peptidase_C13"/>
    <property type="match status" value="1"/>
</dbReference>
<gene>
    <name evidence="10" type="ORF">B4U80_09154</name>
</gene>
<evidence type="ECO:0000256" key="4">
    <source>
        <dbReference type="ARBA" id="ARBA00022670"/>
    </source>
</evidence>
<feature type="non-terminal residue" evidence="10">
    <location>
        <position position="406"/>
    </location>
</feature>
<dbReference type="GO" id="GO:0051603">
    <property type="term" value="P:proteolysis involved in protein catabolic process"/>
    <property type="evidence" value="ECO:0007669"/>
    <property type="project" value="TreeGrafter"/>
</dbReference>
<dbReference type="Gene3D" id="3.40.50.1460">
    <property type="match status" value="1"/>
</dbReference>
<comment type="catalytic activity">
    <reaction evidence="1">
        <text>Hydrolysis of proteins and small molecule substrates at -Asn-|-Xaa- bonds.</text>
        <dbReference type="EC" id="3.4.22.34"/>
    </reaction>
</comment>
<evidence type="ECO:0000313" key="10">
    <source>
        <dbReference type="EMBL" id="RWS22291.1"/>
    </source>
</evidence>
<dbReference type="InterPro" id="IPR048501">
    <property type="entry name" value="Legum_prodom"/>
</dbReference>
<evidence type="ECO:0000256" key="5">
    <source>
        <dbReference type="ARBA" id="ARBA00022729"/>
    </source>
</evidence>
<proteinExistence type="inferred from homology"/>
<dbReference type="InterPro" id="IPR001096">
    <property type="entry name" value="Peptidase_C13"/>
</dbReference>
<evidence type="ECO:0000313" key="11">
    <source>
        <dbReference type="Proteomes" id="UP000288716"/>
    </source>
</evidence>
<evidence type="ECO:0000256" key="9">
    <source>
        <dbReference type="SAM" id="SignalP"/>
    </source>
</evidence>
<organism evidence="10 11">
    <name type="scientific">Leptotrombidium deliense</name>
    <dbReference type="NCBI Taxonomy" id="299467"/>
    <lineage>
        <taxon>Eukaryota</taxon>
        <taxon>Metazoa</taxon>
        <taxon>Ecdysozoa</taxon>
        <taxon>Arthropoda</taxon>
        <taxon>Chelicerata</taxon>
        <taxon>Arachnida</taxon>
        <taxon>Acari</taxon>
        <taxon>Acariformes</taxon>
        <taxon>Trombidiformes</taxon>
        <taxon>Prostigmata</taxon>
        <taxon>Anystina</taxon>
        <taxon>Parasitengona</taxon>
        <taxon>Trombiculoidea</taxon>
        <taxon>Trombiculidae</taxon>
        <taxon>Leptotrombidium</taxon>
    </lineage>
</organism>
<dbReference type="PIRSF" id="PIRSF019663">
    <property type="entry name" value="Legumain"/>
    <property type="match status" value="1"/>
</dbReference>
<feature type="chain" id="PRO_5019075582" description="legumain" evidence="9">
    <location>
        <begin position="17"/>
        <end position="406"/>
    </location>
</feature>
<name>A0A443S487_9ACAR</name>
<dbReference type="PANTHER" id="PTHR12000:SF42">
    <property type="entry name" value="LEGUMAIN"/>
    <property type="match status" value="1"/>
</dbReference>
<reference evidence="10 11" key="1">
    <citation type="journal article" date="2018" name="Gigascience">
        <title>Genomes of trombidid mites reveal novel predicted allergens and laterally-transferred genes associated with secondary metabolism.</title>
        <authorList>
            <person name="Dong X."/>
            <person name="Chaisiri K."/>
            <person name="Xia D."/>
            <person name="Armstrong S.D."/>
            <person name="Fang Y."/>
            <person name="Donnelly M.J."/>
            <person name="Kadowaki T."/>
            <person name="McGarry J.W."/>
            <person name="Darby A.C."/>
            <person name="Makepeace B.L."/>
        </authorList>
    </citation>
    <scope>NUCLEOTIDE SEQUENCE [LARGE SCALE GENOMIC DNA]</scope>
    <source>
        <strain evidence="10">UoL-UT</strain>
    </source>
</reference>
<evidence type="ECO:0000256" key="6">
    <source>
        <dbReference type="ARBA" id="ARBA00022801"/>
    </source>
</evidence>
<feature type="active site" description="Nucleophile" evidence="8">
    <location>
        <position position="194"/>
    </location>
</feature>
<evidence type="ECO:0000256" key="1">
    <source>
        <dbReference type="ARBA" id="ARBA00000810"/>
    </source>
</evidence>
<dbReference type="STRING" id="299467.A0A443S487"/>
<dbReference type="AlphaFoldDB" id="A0A443S487"/>
<dbReference type="PRINTS" id="PR00776">
    <property type="entry name" value="HEMOGLOBNASE"/>
</dbReference>
<sequence>MKFALVFAVTILAVHSFPSEHFLDENVGENFDGDIWAVLVAGSNEWYNYRHQADICHAYQVLHKRGIPDDRIIVMMYDDIAYNKENPDQGFIKNHPNGPNVYPGVPKDYTGDEVTPTNFLGVLLGNETLEKSGKKVLKSGPKDHVFVYFSDHGAPGLIAFPNDQDLDAAPFNKALRQMHKQKKYGKMVIYIEACESGSMFENRLKSNMNIYATTAANSEESSYACYFDEKLQNYLGDFYSVNWIENSESSAYGTETLKKQYEIVKQETNTSHVQQFGDLKLSSLPLTSFQGEKTAFDYKPITNKIHDAIPSPDVPLMIAAKKAMSGNCDDCVQKFETMLSGRRYMNETVAKIIKQIANKFNVAYDYLLSAKQLIYDDHCYMKLKSTFKHNCFDHAKHPFALRFLYT</sequence>
<dbReference type="CDD" id="cd21115">
    <property type="entry name" value="legumain_C"/>
    <property type="match status" value="1"/>
</dbReference>
<evidence type="ECO:0000256" key="8">
    <source>
        <dbReference type="PIRSR" id="PIRSR019663-1"/>
    </source>
</evidence>
<keyword evidence="7" id="KW-0788">Thiol protease</keyword>
<dbReference type="InterPro" id="IPR046427">
    <property type="entry name" value="Legumain_prodom_sf"/>
</dbReference>
<dbReference type="OrthoDB" id="6500438at2759"/>
<dbReference type="Proteomes" id="UP000288716">
    <property type="component" value="Unassembled WGS sequence"/>
</dbReference>